<evidence type="ECO:0000256" key="1">
    <source>
        <dbReference type="SAM" id="Phobius"/>
    </source>
</evidence>
<keyword evidence="1" id="KW-0812">Transmembrane</keyword>
<dbReference type="Pfam" id="PF10323">
    <property type="entry name" value="7TM_GPCR_Srv"/>
    <property type="match status" value="1"/>
</dbReference>
<dbReference type="EMBL" id="BTSX01000001">
    <property type="protein sequence ID" value="GMS82023.1"/>
    <property type="molecule type" value="Genomic_DNA"/>
</dbReference>
<feature type="non-terminal residue" evidence="2">
    <location>
        <position position="1"/>
    </location>
</feature>
<proteinExistence type="predicted"/>
<organism evidence="2 3">
    <name type="scientific">Pristionchus entomophagus</name>
    <dbReference type="NCBI Taxonomy" id="358040"/>
    <lineage>
        <taxon>Eukaryota</taxon>
        <taxon>Metazoa</taxon>
        <taxon>Ecdysozoa</taxon>
        <taxon>Nematoda</taxon>
        <taxon>Chromadorea</taxon>
        <taxon>Rhabditida</taxon>
        <taxon>Rhabditina</taxon>
        <taxon>Diplogasteromorpha</taxon>
        <taxon>Diplogasteroidea</taxon>
        <taxon>Neodiplogasteridae</taxon>
        <taxon>Pristionchus</taxon>
    </lineage>
</organism>
<dbReference type="Proteomes" id="UP001432027">
    <property type="component" value="Unassembled WGS sequence"/>
</dbReference>
<keyword evidence="1" id="KW-1133">Transmembrane helix</keyword>
<feature type="transmembrane region" description="Helical" evidence="1">
    <location>
        <begin position="214"/>
        <end position="232"/>
    </location>
</feature>
<accession>A0AAV5SG49</accession>
<protein>
    <recommendedName>
        <fullName evidence="4">Serpentine receptor class gamma</fullName>
    </recommendedName>
</protein>
<gene>
    <name evidence="2" type="ORF">PENTCL1PPCAC_4198</name>
</gene>
<reference evidence="2" key="1">
    <citation type="submission" date="2023-10" db="EMBL/GenBank/DDBJ databases">
        <title>Genome assembly of Pristionchus species.</title>
        <authorList>
            <person name="Yoshida K."/>
            <person name="Sommer R.J."/>
        </authorList>
    </citation>
    <scope>NUCLEOTIDE SEQUENCE</scope>
    <source>
        <strain evidence="2">RS0144</strain>
    </source>
</reference>
<dbReference type="PANTHER" id="PTHR31627">
    <property type="entry name" value="SERPENTINE RECEPTOR CLASS GAMMA-RELATED"/>
    <property type="match status" value="1"/>
</dbReference>
<feature type="transmembrane region" description="Helical" evidence="1">
    <location>
        <begin position="130"/>
        <end position="152"/>
    </location>
</feature>
<feature type="transmembrane region" description="Helical" evidence="1">
    <location>
        <begin position="173"/>
        <end position="194"/>
    </location>
</feature>
<keyword evidence="1" id="KW-0472">Membrane</keyword>
<name>A0AAV5SG49_9BILA</name>
<dbReference type="AlphaFoldDB" id="A0AAV5SG49"/>
<keyword evidence="3" id="KW-1185">Reference proteome</keyword>
<evidence type="ECO:0008006" key="4">
    <source>
        <dbReference type="Google" id="ProtNLM"/>
    </source>
</evidence>
<dbReference type="Gene3D" id="1.20.1070.10">
    <property type="entry name" value="Rhodopsin 7-helix transmembrane proteins"/>
    <property type="match status" value="1"/>
</dbReference>
<dbReference type="InterPro" id="IPR051119">
    <property type="entry name" value="Nematode_SR-like"/>
</dbReference>
<sequence>FQSIIEIFFIYAYAFSEMVFNDLVFGKNFVLNSGFVYPMFAYYGAYYYMNHAQVWGVTMLSLNRYVTVCRPTSSMARYYDTIGTPLLWTINVTVPLLMVARMLFQGPVYYNWAESQVEQYTPMHIVKSNALQGMIVSLVGSIVCAVCYFLVIRGLTSSLMSRNGCPRLFNREKILTIAGFALFVALCISTLFYVLIHINAAKENDIAVIAIRQYYIYGLMALTFIKPWMLLITNKNARRK</sequence>
<feature type="transmembrane region" description="Helical" evidence="1">
    <location>
        <begin position="7"/>
        <end position="25"/>
    </location>
</feature>
<dbReference type="PANTHER" id="PTHR31627:SF42">
    <property type="entry name" value="G_PROTEIN_RECEP_F1_2 DOMAIN-CONTAINING PROTEIN-RELATED"/>
    <property type="match status" value="1"/>
</dbReference>
<dbReference type="InterPro" id="IPR019426">
    <property type="entry name" value="7TM_GPCR_serpentine_rcpt_Srv"/>
</dbReference>
<comment type="caution">
    <text evidence="2">The sequence shown here is derived from an EMBL/GenBank/DDBJ whole genome shotgun (WGS) entry which is preliminary data.</text>
</comment>
<feature type="transmembrane region" description="Helical" evidence="1">
    <location>
        <begin position="86"/>
        <end position="110"/>
    </location>
</feature>
<evidence type="ECO:0000313" key="3">
    <source>
        <dbReference type="Proteomes" id="UP001432027"/>
    </source>
</evidence>
<evidence type="ECO:0000313" key="2">
    <source>
        <dbReference type="EMBL" id="GMS82023.1"/>
    </source>
</evidence>
<feature type="transmembrane region" description="Helical" evidence="1">
    <location>
        <begin position="45"/>
        <end position="66"/>
    </location>
</feature>
<feature type="non-terminal residue" evidence="2">
    <location>
        <position position="240"/>
    </location>
</feature>